<organism evidence="5 7">
    <name type="scientific">Ensifer adhaerens</name>
    <name type="common">Sinorhizobium morelense</name>
    <dbReference type="NCBI Taxonomy" id="106592"/>
    <lineage>
        <taxon>Bacteria</taxon>
        <taxon>Pseudomonadati</taxon>
        <taxon>Pseudomonadota</taxon>
        <taxon>Alphaproteobacteria</taxon>
        <taxon>Hyphomicrobiales</taxon>
        <taxon>Rhizobiaceae</taxon>
        <taxon>Sinorhizobium/Ensifer group</taxon>
        <taxon>Ensifer</taxon>
    </lineage>
</organism>
<feature type="binding site" evidence="4">
    <location>
        <position position="96"/>
    </location>
    <ligand>
        <name>Mg(2+)</name>
        <dbReference type="ChEBI" id="CHEBI:18420"/>
        <label>1</label>
        <note>catalytic</note>
    </ligand>
</feature>
<keyword evidence="6" id="KW-0378">Hydrolase</keyword>
<evidence type="ECO:0000256" key="2">
    <source>
        <dbReference type="ARBA" id="ARBA00022723"/>
    </source>
</evidence>
<dbReference type="PRINTS" id="PR00377">
    <property type="entry name" value="IMPHPHTASES"/>
</dbReference>
<dbReference type="CDD" id="cd01638">
    <property type="entry name" value="CysQ"/>
    <property type="match status" value="1"/>
</dbReference>
<evidence type="ECO:0000256" key="4">
    <source>
        <dbReference type="PIRSR" id="PIRSR600760-2"/>
    </source>
</evidence>
<evidence type="ECO:0000313" key="7">
    <source>
        <dbReference type="Proteomes" id="UP001055460"/>
    </source>
</evidence>
<dbReference type="PANTHER" id="PTHR20854">
    <property type="entry name" value="INOSITOL MONOPHOSPHATASE"/>
    <property type="match status" value="1"/>
</dbReference>
<keyword evidence="2 4" id="KW-0479">Metal-binding</keyword>
<dbReference type="EMBL" id="CP121308">
    <property type="protein sequence ID" value="WFP91213.1"/>
    <property type="molecule type" value="Genomic_DNA"/>
</dbReference>
<sequence>MSDTAPPGADWKPDLDVIRAAAVVAGETALGYFRKAPDVRWKNEGRSPVSEADLAANDVLKTRLLAARPDYGWLSEETDDDLSRLSRETVFVVDPIDGTRAFIAGKELWCVSVAVVHRGQPVAGVLYAPALDELFEAVAGGSALKNGAQISVREAKPGETLHLAAAEDTIGKLPAPYRSAVTRIPHVPSLAYRLAMVADGRIDGTLVKKNSHDWDLAAADLILASAGGALADLDAQPLSYNRSTVVHGVLCAAAKPLLPGLIAASRSMEPH</sequence>
<evidence type="ECO:0000256" key="3">
    <source>
        <dbReference type="ARBA" id="ARBA00022842"/>
    </source>
</evidence>
<gene>
    <name evidence="5" type="ORF">NE863_02185</name>
    <name evidence="6" type="ORF">P4B07_02175</name>
</gene>
<name>A0A9Q9DAB2_ENSAD</name>
<dbReference type="OrthoDB" id="9785695at2"/>
<dbReference type="GO" id="GO:0008934">
    <property type="term" value="F:inositol monophosphate 1-phosphatase activity"/>
    <property type="evidence" value="ECO:0007669"/>
    <property type="project" value="TreeGrafter"/>
</dbReference>
<dbReference type="EC" id="3.1.3.7" evidence="6"/>
<accession>A0A9Q9DAB2</accession>
<proteinExistence type="inferred from homology"/>
<evidence type="ECO:0000313" key="5">
    <source>
        <dbReference type="EMBL" id="USJ23827.1"/>
    </source>
</evidence>
<comment type="similarity">
    <text evidence="1">Belongs to the inositol monophosphatase superfamily.</text>
</comment>
<dbReference type="GO" id="GO:0006020">
    <property type="term" value="P:inositol metabolic process"/>
    <property type="evidence" value="ECO:0007669"/>
    <property type="project" value="TreeGrafter"/>
</dbReference>
<evidence type="ECO:0000256" key="1">
    <source>
        <dbReference type="ARBA" id="ARBA00009759"/>
    </source>
</evidence>
<feature type="binding site" evidence="4">
    <location>
        <position position="215"/>
    </location>
    <ligand>
        <name>Mg(2+)</name>
        <dbReference type="ChEBI" id="CHEBI:18420"/>
        <label>1</label>
        <note>catalytic</note>
    </ligand>
</feature>
<keyword evidence="8" id="KW-1185">Reference proteome</keyword>
<keyword evidence="3 4" id="KW-0460">Magnesium</keyword>
<feature type="binding site" evidence="4">
    <location>
        <position position="94"/>
    </location>
    <ligand>
        <name>Mg(2+)</name>
        <dbReference type="ChEBI" id="CHEBI:18420"/>
        <label>1</label>
        <note>catalytic</note>
    </ligand>
</feature>
<evidence type="ECO:0000313" key="6">
    <source>
        <dbReference type="EMBL" id="WFP91213.1"/>
    </source>
</evidence>
<comment type="cofactor">
    <cofactor evidence="4">
        <name>Mg(2+)</name>
        <dbReference type="ChEBI" id="CHEBI:18420"/>
    </cofactor>
</comment>
<feature type="binding site" evidence="4">
    <location>
        <position position="76"/>
    </location>
    <ligand>
        <name>Mg(2+)</name>
        <dbReference type="ChEBI" id="CHEBI:18420"/>
        <label>1</label>
        <note>catalytic</note>
    </ligand>
</feature>
<dbReference type="Proteomes" id="UP001214094">
    <property type="component" value="Chromosome"/>
</dbReference>
<dbReference type="InterPro" id="IPR020550">
    <property type="entry name" value="Inositol_monophosphatase_CS"/>
</dbReference>
<dbReference type="GO" id="GO:0007165">
    <property type="term" value="P:signal transduction"/>
    <property type="evidence" value="ECO:0007669"/>
    <property type="project" value="TreeGrafter"/>
</dbReference>
<reference evidence="5" key="1">
    <citation type="submission" date="2022-06" db="EMBL/GenBank/DDBJ databases">
        <title>Physiological and biochemical characterization and genomic elucidation of a strain of the genus Ensifer adhaerens M8 that combines arsenic oxidation and chromium reduction.</title>
        <authorList>
            <person name="Li X."/>
            <person name="Yu c."/>
        </authorList>
    </citation>
    <scope>NUCLEOTIDE SEQUENCE</scope>
    <source>
        <strain evidence="5">M8</strain>
    </source>
</reference>
<dbReference type="EMBL" id="CP098807">
    <property type="protein sequence ID" value="USJ23827.1"/>
    <property type="molecule type" value="Genomic_DNA"/>
</dbReference>
<dbReference type="Gene3D" id="3.30.540.10">
    <property type="entry name" value="Fructose-1,6-Bisphosphatase, subunit A, domain 1"/>
    <property type="match status" value="1"/>
</dbReference>
<dbReference type="Gene3D" id="3.40.190.80">
    <property type="match status" value="1"/>
</dbReference>
<dbReference type="GO" id="GO:0046872">
    <property type="term" value="F:metal ion binding"/>
    <property type="evidence" value="ECO:0007669"/>
    <property type="project" value="UniProtKB-KW"/>
</dbReference>
<dbReference type="PANTHER" id="PTHR20854:SF4">
    <property type="entry name" value="INOSITOL-1-MONOPHOSPHATASE-RELATED"/>
    <property type="match status" value="1"/>
</dbReference>
<dbReference type="GO" id="GO:0046854">
    <property type="term" value="P:phosphatidylinositol phosphate biosynthetic process"/>
    <property type="evidence" value="ECO:0007669"/>
    <property type="project" value="InterPro"/>
</dbReference>
<dbReference type="InterPro" id="IPR000760">
    <property type="entry name" value="Inositol_monophosphatase-like"/>
</dbReference>
<dbReference type="PROSITE" id="PS00630">
    <property type="entry name" value="IMP_2"/>
    <property type="match status" value="1"/>
</dbReference>
<dbReference type="GeneID" id="29519489"/>
<evidence type="ECO:0000313" key="8">
    <source>
        <dbReference type="Proteomes" id="UP001214094"/>
    </source>
</evidence>
<dbReference type="AlphaFoldDB" id="A0A9Q9DAB2"/>
<feature type="binding site" evidence="4">
    <location>
        <position position="97"/>
    </location>
    <ligand>
        <name>Mg(2+)</name>
        <dbReference type="ChEBI" id="CHEBI:18420"/>
        <label>1</label>
        <note>catalytic</note>
    </ligand>
</feature>
<dbReference type="SUPFAM" id="SSF56655">
    <property type="entry name" value="Carbohydrate phosphatase"/>
    <property type="match status" value="1"/>
</dbReference>
<dbReference type="RefSeq" id="WP_034800994.1">
    <property type="nucleotide sequence ID" value="NZ_CAXURO020000001.1"/>
</dbReference>
<reference evidence="6 8" key="2">
    <citation type="submission" date="2023-03" db="EMBL/GenBank/DDBJ databases">
        <title>Comparative genome and transcriptome analysis combination mining strategies for increasing vitamin B12 production of Ensifer adhaerens strain.</title>
        <authorList>
            <person name="Yongheng L."/>
        </authorList>
    </citation>
    <scope>NUCLEOTIDE SEQUENCE [LARGE SCALE GENOMIC DNA]</scope>
    <source>
        <strain evidence="6 8">Casida A-T305</strain>
    </source>
</reference>
<dbReference type="KEGG" id="eah:FA04_02170"/>
<dbReference type="GO" id="GO:0008441">
    <property type="term" value="F:3'(2'),5'-bisphosphate nucleotidase activity"/>
    <property type="evidence" value="ECO:0007669"/>
    <property type="project" value="UniProtKB-EC"/>
</dbReference>
<dbReference type="Proteomes" id="UP001055460">
    <property type="component" value="Chromosome"/>
</dbReference>
<protein>
    <submittedName>
        <fullName evidence="5">3'(2'),5'-bisphosphate nucleotidase CysQ</fullName>
        <ecNumber evidence="6">3.1.3.7</ecNumber>
    </submittedName>
</protein>
<dbReference type="Pfam" id="PF00459">
    <property type="entry name" value="Inositol_P"/>
    <property type="match status" value="1"/>
</dbReference>